<keyword evidence="1" id="KW-0732">Signal</keyword>
<name>A0ABT3FJH1_9BACT</name>
<proteinExistence type="predicted"/>
<reference evidence="2 3" key="1">
    <citation type="submission" date="2022-10" db="EMBL/GenBank/DDBJ databases">
        <title>Luteolibacter flavescens strain MCCC 1K03193, whole genome shotgun sequencing project.</title>
        <authorList>
            <person name="Zhao G."/>
            <person name="Shen L."/>
        </authorList>
    </citation>
    <scope>NUCLEOTIDE SEQUENCE [LARGE SCALE GENOMIC DNA]</scope>
    <source>
        <strain evidence="2 3">MCCC 1K03193</strain>
    </source>
</reference>
<comment type="caution">
    <text evidence="2">The sequence shown here is derived from an EMBL/GenBank/DDBJ whole genome shotgun (WGS) entry which is preliminary data.</text>
</comment>
<dbReference type="Proteomes" id="UP001207930">
    <property type="component" value="Unassembled WGS sequence"/>
</dbReference>
<sequence length="350" mass="38872">MRIPLSHPILLLSFSLATTALGQASKTDVTPAVAMELDYLRSLAEDGRTKAKAPLLELATKYREAIEKIRDDSKAAANPTALMEAEAALGEYQSYGTPDGESGNAAIARLERIYLEQRPKVAEQARPALLQAERSFGQELKRIVEDLTKKGETSQAIAVKEEMDVIAERVKTLQQPGGFVVPKVRAKSDVTIVEATFTGDDKTMDVTRRISELVAAGKDFNVNTTDMGGDPKYWHRKYLKITYTKGGIKRVQDLEEGDAVQVESITGPQDLKEAAAWLIGSNWKSENGELFFKDQSDVKKKDRTGRWKLEGRYHLSIEWSAGEKQRFEIDTRYSRLNALGGMAESFVPAE</sequence>
<feature type="signal peptide" evidence="1">
    <location>
        <begin position="1"/>
        <end position="20"/>
    </location>
</feature>
<gene>
    <name evidence="2" type="ORF">OKA04_03140</name>
</gene>
<dbReference type="EMBL" id="JAPDDS010000001">
    <property type="protein sequence ID" value="MCW1883707.1"/>
    <property type="molecule type" value="Genomic_DNA"/>
</dbReference>
<protein>
    <submittedName>
        <fullName evidence="2">Uncharacterized protein</fullName>
    </submittedName>
</protein>
<evidence type="ECO:0000313" key="3">
    <source>
        <dbReference type="Proteomes" id="UP001207930"/>
    </source>
</evidence>
<organism evidence="2 3">
    <name type="scientific">Luteolibacter flavescens</name>
    <dbReference type="NCBI Taxonomy" id="1859460"/>
    <lineage>
        <taxon>Bacteria</taxon>
        <taxon>Pseudomonadati</taxon>
        <taxon>Verrucomicrobiota</taxon>
        <taxon>Verrucomicrobiia</taxon>
        <taxon>Verrucomicrobiales</taxon>
        <taxon>Verrucomicrobiaceae</taxon>
        <taxon>Luteolibacter</taxon>
    </lineage>
</organism>
<accession>A0ABT3FJH1</accession>
<dbReference type="RefSeq" id="WP_264499666.1">
    <property type="nucleotide sequence ID" value="NZ_JAPDDS010000001.1"/>
</dbReference>
<keyword evidence="3" id="KW-1185">Reference proteome</keyword>
<evidence type="ECO:0000256" key="1">
    <source>
        <dbReference type="SAM" id="SignalP"/>
    </source>
</evidence>
<feature type="chain" id="PRO_5046585802" evidence="1">
    <location>
        <begin position="21"/>
        <end position="350"/>
    </location>
</feature>
<evidence type="ECO:0000313" key="2">
    <source>
        <dbReference type="EMBL" id="MCW1883707.1"/>
    </source>
</evidence>